<dbReference type="EMBL" id="VIBQ01000102">
    <property type="protein sequence ID" value="KAB8772388.1"/>
    <property type="molecule type" value="Genomic_DNA"/>
</dbReference>
<feature type="compositionally biased region" description="Basic and acidic residues" evidence="1">
    <location>
        <begin position="188"/>
        <end position="197"/>
    </location>
</feature>
<feature type="compositionally biased region" description="Low complexity" evidence="1">
    <location>
        <begin position="588"/>
        <end position="608"/>
    </location>
</feature>
<comment type="caution">
    <text evidence="2">The sequence shown here is derived from an EMBL/GenBank/DDBJ whole genome shotgun (WGS) entry which is preliminary data.</text>
</comment>
<proteinExistence type="predicted"/>
<feature type="region of interest" description="Disordered" evidence="1">
    <location>
        <begin position="188"/>
        <end position="681"/>
    </location>
</feature>
<feature type="region of interest" description="Disordered" evidence="1">
    <location>
        <begin position="163"/>
        <end position="182"/>
    </location>
</feature>
<keyword evidence="3" id="KW-1185">Reference proteome</keyword>
<feature type="region of interest" description="Disordered" evidence="1">
    <location>
        <begin position="1"/>
        <end position="85"/>
    </location>
</feature>
<organism evidence="2 3">
    <name type="scientific">Carpinus fangiana</name>
    <dbReference type="NCBI Taxonomy" id="176857"/>
    <lineage>
        <taxon>Eukaryota</taxon>
        <taxon>Viridiplantae</taxon>
        <taxon>Streptophyta</taxon>
        <taxon>Embryophyta</taxon>
        <taxon>Tracheophyta</taxon>
        <taxon>Spermatophyta</taxon>
        <taxon>Magnoliopsida</taxon>
        <taxon>eudicotyledons</taxon>
        <taxon>Gunneridae</taxon>
        <taxon>Pentapetalae</taxon>
        <taxon>rosids</taxon>
        <taxon>fabids</taxon>
        <taxon>Fagales</taxon>
        <taxon>Betulaceae</taxon>
        <taxon>Carpinus</taxon>
    </lineage>
</organism>
<feature type="region of interest" description="Disordered" evidence="1">
    <location>
        <begin position="718"/>
        <end position="745"/>
    </location>
</feature>
<gene>
    <name evidence="2" type="ORF">FH972_026677</name>
</gene>
<feature type="compositionally biased region" description="Low complexity" evidence="1">
    <location>
        <begin position="20"/>
        <end position="31"/>
    </location>
</feature>
<dbReference type="Proteomes" id="UP000327013">
    <property type="component" value="Unassembled WGS sequence"/>
</dbReference>
<feature type="compositionally biased region" description="Polar residues" evidence="1">
    <location>
        <begin position="567"/>
        <end position="587"/>
    </location>
</feature>
<dbReference type="OrthoDB" id="422086at2759"/>
<accession>A0A5N6L526</accession>
<sequence>MDVSDDDGTAPQRASDLIQSAASSSMASSNSEDTSPWMTSMPPSLLRQTSSHSTHPQSGSMRGTYQRPGGMGFTHQQPGDARLSQQSTMHRYDYRGNPDAGYFGLRENSFETMGGRAISVAPERNASNDDTNWVMPRTRPIWDREQEAPGNLVAQNLSIHQQQIHSTVDASSTKTLRRSSEHDIIEAPSKEKDDREILNAPPNAPYARMGQTATRSGNNVEMGPHVKSVALPGQVNHVVGPDDNGAKLANVTEGRLGRDPSASDTRTEVLFSSAASKPPVDSATATKSASRGQRRVQRRDPKPSIDDNDNYYQEGAVKWNTFLASKSSKGRAKMSSETDPNMKVLGEEEGSAASRAATRKLGQKFSQKDKSESLSSGTQHSRHSGETSRSPAASRLFAPSPSRNTDISNLDGTDSRSPTPTQADPHGLAQFKDSARPVAGISELTPRRSLHRRRSERLSADFNAVLDQDGDADDEGGEDDANQEDGTNDPNASRFWDQKARPHIVPDGETAEAPEDVEESESDSSVRTALYSPRPSTKPNAARAAAHSFHQTPDSLLLGFPLPPTSTSPEQTMQRGFNPTNPKANRPTTAQSRVTAAAATSAANASKLSHPEGLGKESCGPITASRPPPAPSSPSAYEHFDPAFPRRHLSDISSQDESQMSASPGRFRLRRVRPSQPEQEDIDFMSYMTNPILAPSEQSDIHSSSVAPAGYDAAMGVGPNFRRNVATPPSSPPPTSPESDSAHLDSASDMAMSDIPALPSHNLILGLSVQDASERDIPSSYSPQFPTPSGTFEDQLSTMVRHAGTPGFVEGASRTMVIFNLPLGCSYAEIAALIWGGPLEEIKPKPEEGWASVTFLHVEDCSRFATSLSQSTDHGLQFPGQPDRLIKFARRIRIEPPNPIYRSWAAKGVTRCIRITAIPPSIDSDYLIDLIQGEWVDKDQNFLRTIEWALQENSENMDEYAAAVSVPKQLQWQLSVRFSRFHDATDALWAINSHPDFQPLIEQGYLQLSYLRDCTDTLQSGFRDPSVFGSRISSGSVHEWTSWRPVGVLANLFPTSAVAKRRFWWSTMRQPPGSSHA</sequence>
<feature type="compositionally biased region" description="Polar residues" evidence="1">
    <location>
        <begin position="32"/>
        <end position="63"/>
    </location>
</feature>
<feature type="compositionally biased region" description="Acidic residues" evidence="1">
    <location>
        <begin position="509"/>
        <end position="522"/>
    </location>
</feature>
<feature type="compositionally biased region" description="Acidic residues" evidence="1">
    <location>
        <begin position="468"/>
        <end position="487"/>
    </location>
</feature>
<feature type="compositionally biased region" description="Polar residues" evidence="1">
    <location>
        <begin position="163"/>
        <end position="174"/>
    </location>
</feature>
<name>A0A5N6L526_9ROSI</name>
<feature type="compositionally biased region" description="Basic and acidic residues" evidence="1">
    <location>
        <begin position="496"/>
        <end position="506"/>
    </location>
</feature>
<reference evidence="2 3" key="1">
    <citation type="submission" date="2019-06" db="EMBL/GenBank/DDBJ databases">
        <title>A chromosomal-level reference genome of Carpinus fangiana (Coryloideae, Betulaceae).</title>
        <authorList>
            <person name="Yang X."/>
            <person name="Wang Z."/>
            <person name="Zhang L."/>
            <person name="Hao G."/>
            <person name="Liu J."/>
            <person name="Yang Y."/>
        </authorList>
    </citation>
    <scope>NUCLEOTIDE SEQUENCE [LARGE SCALE GENOMIC DNA]</scope>
    <source>
        <strain evidence="2">Cfa_2016G</strain>
        <tissue evidence="2">Leaf</tissue>
    </source>
</reference>
<feature type="compositionally biased region" description="Polar residues" evidence="1">
    <location>
        <begin position="651"/>
        <end position="662"/>
    </location>
</feature>
<evidence type="ECO:0000313" key="3">
    <source>
        <dbReference type="Proteomes" id="UP000327013"/>
    </source>
</evidence>
<evidence type="ECO:0000256" key="1">
    <source>
        <dbReference type="SAM" id="MobiDB-lite"/>
    </source>
</evidence>
<evidence type="ECO:0000313" key="2">
    <source>
        <dbReference type="EMBL" id="KAB8772388.1"/>
    </source>
</evidence>
<feature type="compositionally biased region" description="Polar residues" evidence="1">
    <location>
        <begin position="401"/>
        <end position="422"/>
    </location>
</feature>
<protein>
    <submittedName>
        <fullName evidence="2">Uncharacterized protein</fullName>
    </submittedName>
</protein>
<dbReference type="AlphaFoldDB" id="A0A5N6L526"/>